<keyword evidence="1" id="KW-0732">Signal</keyword>
<dbReference type="RefSeq" id="WP_176069659.1">
    <property type="nucleotide sequence ID" value="NZ_JABWMJ010000006.1"/>
</dbReference>
<dbReference type="AlphaFoldDB" id="A0A7Y6TX51"/>
<evidence type="ECO:0000313" key="2">
    <source>
        <dbReference type="EMBL" id="NUZ06798.1"/>
    </source>
</evidence>
<dbReference type="EMBL" id="JABWMJ010000006">
    <property type="protein sequence ID" value="NUZ06798.1"/>
    <property type="molecule type" value="Genomic_DNA"/>
</dbReference>
<reference evidence="2 3" key="1">
    <citation type="submission" date="2020-06" db="EMBL/GenBank/DDBJ databases">
        <title>Schlegella sp. ID0723 isolated from air conditioner.</title>
        <authorList>
            <person name="Kim D.Y."/>
            <person name="Kim D.-U."/>
        </authorList>
    </citation>
    <scope>NUCLEOTIDE SEQUENCE [LARGE SCALE GENOMIC DNA]</scope>
    <source>
        <strain evidence="2 3">ID0723</strain>
    </source>
</reference>
<organism evidence="2 3">
    <name type="scientific">Piscinibacter koreensis</name>
    <dbReference type="NCBI Taxonomy" id="2742824"/>
    <lineage>
        <taxon>Bacteria</taxon>
        <taxon>Pseudomonadati</taxon>
        <taxon>Pseudomonadota</taxon>
        <taxon>Betaproteobacteria</taxon>
        <taxon>Burkholderiales</taxon>
        <taxon>Sphaerotilaceae</taxon>
        <taxon>Piscinibacter</taxon>
    </lineage>
</organism>
<gene>
    <name evidence="2" type="ORF">HQN59_13620</name>
</gene>
<keyword evidence="3" id="KW-1185">Reference proteome</keyword>
<comment type="caution">
    <text evidence="2">The sequence shown here is derived from an EMBL/GenBank/DDBJ whole genome shotgun (WGS) entry which is preliminary data.</text>
</comment>
<evidence type="ECO:0000256" key="1">
    <source>
        <dbReference type="SAM" id="SignalP"/>
    </source>
</evidence>
<name>A0A7Y6TX51_9BURK</name>
<evidence type="ECO:0000313" key="3">
    <source>
        <dbReference type="Proteomes" id="UP000529637"/>
    </source>
</evidence>
<feature type="signal peptide" evidence="1">
    <location>
        <begin position="1"/>
        <end position="28"/>
    </location>
</feature>
<feature type="chain" id="PRO_5031217594" description="Tetratricopeptide repeat protein" evidence="1">
    <location>
        <begin position="29"/>
        <end position="392"/>
    </location>
</feature>
<evidence type="ECO:0008006" key="4">
    <source>
        <dbReference type="Google" id="ProtNLM"/>
    </source>
</evidence>
<accession>A0A7Y6TX51</accession>
<protein>
    <recommendedName>
        <fullName evidence="4">Tetratricopeptide repeat protein</fullName>
    </recommendedName>
</protein>
<dbReference type="PROSITE" id="PS51257">
    <property type="entry name" value="PROKAR_LIPOPROTEIN"/>
    <property type="match status" value="1"/>
</dbReference>
<sequence>MSSIPHRVFLASAAAAVLACVWPGPAAAVPIEPSRDDEVIETLPASSAARAEERRLRRALAARPRDPVLAVETARRHLAEAHARGDPRQAGLALAALEPWPDAATAPGPVLLMRAGIQQYLHAFDGAAATLATLLARPAEQRNAQAWLTLATVNRVRGRYAESDAACERVARSGVELHATACRAENDALRGATASARQALRRLLAAPGLDGVTRSWLLTTLAELEQRDGRAAPAEAAFRAALEAARDDYTVIAYADFLIEQRRGPAALALLNGEPATDAVVLRRAMAHQGRGGRDGDGMEAEMRARIEQANQRPDARIAHGREQAMFALHVERRAALALELARGNVAQQREPLDVLVFARAARASGDGAALDEVRRLKQSIGLHDRRIDALL</sequence>
<proteinExistence type="predicted"/>
<dbReference type="Proteomes" id="UP000529637">
    <property type="component" value="Unassembled WGS sequence"/>
</dbReference>